<dbReference type="AlphaFoldDB" id="A0A1X7A4P5"/>
<keyword evidence="4" id="KW-0808">Transferase</keyword>
<evidence type="ECO:0000313" key="5">
    <source>
        <dbReference type="Proteomes" id="UP000193061"/>
    </source>
</evidence>
<dbReference type="SUPFAM" id="SSF47616">
    <property type="entry name" value="GST C-terminal domain-like"/>
    <property type="match status" value="1"/>
</dbReference>
<dbReference type="PROSITE" id="PS50405">
    <property type="entry name" value="GST_CTER"/>
    <property type="match status" value="1"/>
</dbReference>
<accession>A0A1X7A4P5</accession>
<dbReference type="CDD" id="cd03057">
    <property type="entry name" value="GST_N_Beta"/>
    <property type="match status" value="1"/>
</dbReference>
<dbReference type="NCBIfam" id="NF007831">
    <property type="entry name" value="PRK10542.1"/>
    <property type="match status" value="1"/>
</dbReference>
<sequence>MKLYYKPGACSLASHIMLYEVGATFDIEAVDTAAGQTESGRNYREINANGYVPTLETDAGENLSEGVAILQYIADNNATRAYSPAIGSIERARFQQFLNYAAAELHKAWGPLFSDNSTDAEKDAAEAKVKTKFDYLETVLSDGRDFLVGNQFSVADAYTFVLVNWANFKAIDLSGWSKLADYVARIAARPATKSAFVAEGLA</sequence>
<dbReference type="InterPro" id="IPR004046">
    <property type="entry name" value="GST_C"/>
</dbReference>
<dbReference type="EMBL" id="FWFX01000016">
    <property type="protein sequence ID" value="SLN70039.1"/>
    <property type="molecule type" value="Genomic_DNA"/>
</dbReference>
<dbReference type="OrthoDB" id="7583243at2"/>
<comment type="similarity">
    <text evidence="1">Belongs to the GST superfamily.</text>
</comment>
<dbReference type="GO" id="GO:0004364">
    <property type="term" value="F:glutathione transferase activity"/>
    <property type="evidence" value="ECO:0007669"/>
    <property type="project" value="UniProtKB-EC"/>
</dbReference>
<proteinExistence type="inferred from homology"/>
<dbReference type="Gene3D" id="3.40.30.10">
    <property type="entry name" value="Glutaredoxin"/>
    <property type="match status" value="1"/>
</dbReference>
<dbReference type="SUPFAM" id="SSF52833">
    <property type="entry name" value="Thioredoxin-like"/>
    <property type="match status" value="1"/>
</dbReference>
<dbReference type="InterPro" id="IPR004045">
    <property type="entry name" value="Glutathione_S-Trfase_N"/>
</dbReference>
<feature type="domain" description="GST C-terminal" evidence="3">
    <location>
        <begin position="87"/>
        <end position="202"/>
    </location>
</feature>
<dbReference type="InterPro" id="IPR040079">
    <property type="entry name" value="Glutathione_S-Trfase"/>
</dbReference>
<dbReference type="SFLD" id="SFLDS00019">
    <property type="entry name" value="Glutathione_Transferase_(cytos"/>
    <property type="match status" value="1"/>
</dbReference>
<dbReference type="PANTHER" id="PTHR44051">
    <property type="entry name" value="GLUTATHIONE S-TRANSFERASE-RELATED"/>
    <property type="match status" value="1"/>
</dbReference>
<evidence type="ECO:0000259" key="2">
    <source>
        <dbReference type="PROSITE" id="PS50404"/>
    </source>
</evidence>
<dbReference type="SFLD" id="SFLDG00358">
    <property type="entry name" value="Main_(cytGST)"/>
    <property type="match status" value="1"/>
</dbReference>
<name>A0A1X7A4P5_9RHOB</name>
<dbReference type="CDD" id="cd03188">
    <property type="entry name" value="GST_C_Beta"/>
    <property type="match status" value="1"/>
</dbReference>
<keyword evidence="5" id="KW-1185">Reference proteome</keyword>
<dbReference type="PROSITE" id="PS50404">
    <property type="entry name" value="GST_NTER"/>
    <property type="match status" value="1"/>
</dbReference>
<dbReference type="InterPro" id="IPR010987">
    <property type="entry name" value="Glutathione-S-Trfase_C-like"/>
</dbReference>
<dbReference type="InterPro" id="IPR036282">
    <property type="entry name" value="Glutathione-S-Trfase_C_sf"/>
</dbReference>
<dbReference type="Pfam" id="PF02798">
    <property type="entry name" value="GST_N"/>
    <property type="match status" value="1"/>
</dbReference>
<dbReference type="EC" id="2.5.1.18" evidence="4"/>
<dbReference type="PANTHER" id="PTHR44051:SF8">
    <property type="entry name" value="GLUTATHIONE S-TRANSFERASE GSTA"/>
    <property type="match status" value="1"/>
</dbReference>
<evidence type="ECO:0000256" key="1">
    <source>
        <dbReference type="RuleBase" id="RU003494"/>
    </source>
</evidence>
<protein>
    <submittedName>
        <fullName evidence="4">Glutathione S-transferase GST-6.0</fullName>
        <ecNumber evidence="4">2.5.1.18</ecNumber>
    </submittedName>
</protein>
<organism evidence="4 5">
    <name type="scientific">Roseovarius albus</name>
    <dbReference type="NCBI Taxonomy" id="1247867"/>
    <lineage>
        <taxon>Bacteria</taxon>
        <taxon>Pseudomonadati</taxon>
        <taxon>Pseudomonadota</taxon>
        <taxon>Alphaproteobacteria</taxon>
        <taxon>Rhodobacterales</taxon>
        <taxon>Roseobacteraceae</taxon>
        <taxon>Roseovarius</taxon>
    </lineage>
</organism>
<dbReference type="Pfam" id="PF00043">
    <property type="entry name" value="GST_C"/>
    <property type="match status" value="1"/>
</dbReference>
<gene>
    <name evidence="4" type="primary">gstB_4</name>
    <name evidence="4" type="ORF">ROA7450_03816</name>
</gene>
<evidence type="ECO:0000259" key="3">
    <source>
        <dbReference type="PROSITE" id="PS50405"/>
    </source>
</evidence>
<dbReference type="Gene3D" id="1.20.1050.10">
    <property type="match status" value="1"/>
</dbReference>
<dbReference type="SFLD" id="SFLDG01150">
    <property type="entry name" value="Main.1:_Beta-like"/>
    <property type="match status" value="1"/>
</dbReference>
<dbReference type="Proteomes" id="UP000193061">
    <property type="component" value="Unassembled WGS sequence"/>
</dbReference>
<feature type="domain" description="GST N-terminal" evidence="2">
    <location>
        <begin position="1"/>
        <end position="81"/>
    </location>
</feature>
<dbReference type="InterPro" id="IPR036249">
    <property type="entry name" value="Thioredoxin-like_sf"/>
</dbReference>
<dbReference type="RefSeq" id="WP_085807475.1">
    <property type="nucleotide sequence ID" value="NZ_FWFX01000016.1"/>
</dbReference>
<reference evidence="4 5" key="1">
    <citation type="submission" date="2017-03" db="EMBL/GenBank/DDBJ databases">
        <authorList>
            <person name="Afonso C.L."/>
            <person name="Miller P.J."/>
            <person name="Scott M.A."/>
            <person name="Spackman E."/>
            <person name="Goraichik I."/>
            <person name="Dimitrov K.M."/>
            <person name="Suarez D.L."/>
            <person name="Swayne D.E."/>
        </authorList>
    </citation>
    <scope>NUCLEOTIDE SEQUENCE [LARGE SCALE GENOMIC DNA]</scope>
    <source>
        <strain evidence="4 5">CECT 7450</strain>
    </source>
</reference>
<evidence type="ECO:0000313" key="4">
    <source>
        <dbReference type="EMBL" id="SLN70039.1"/>
    </source>
</evidence>